<feature type="transmembrane region" description="Helical" evidence="1">
    <location>
        <begin position="7"/>
        <end position="27"/>
    </location>
</feature>
<accession>A0A968KQY3</accession>
<sequence>MSSPYKKLTIVSVIVIILIIIGKIIYYHQHQLEDNHTIWGLSPKGQPIDWTFDANQMHSIIIEQCADNQTLTFIQNEKLWKLDGVALPIHQSKVLRIIDLLKTTSVTYLSRKEISEPLQLKPMLSVSMIDSNGLKQSLIIADFTPTGTSHYAYLTDTPEEIFMIDVISVEILSQSPSQYYDILLSELNTNAVKQLQLTNTHGELMIVKKINNEFFSNYEFIYPFKGYAVSQQAFSSEFLNLWMGRTPISIVNYYEPSASTERMKEVGLNNPQAILHIEHIDGSSFDLAVGLKADEFHFYARELSNNDIWLIPSDLANSLLHLKPFDWLMRSLMLPNISHTASIKFHNYLSQNTLEWKSANTTEQESRNLYETLLALQYNQVLSDVAITDTSTTPAYKISWNFKNQEEKHIIFTKYNERFFYITIDGIITPFLIEQYQIRELERVWIRYSQSV</sequence>
<gene>
    <name evidence="2" type="ORF">HCT14_01365</name>
</gene>
<evidence type="ECO:0000256" key="1">
    <source>
        <dbReference type="SAM" id="Phobius"/>
    </source>
</evidence>
<keyword evidence="1" id="KW-1133">Transmembrane helix</keyword>
<keyword evidence="1" id="KW-0472">Membrane</keyword>
<dbReference type="AlphaFoldDB" id="A0A968KQY3"/>
<name>A0A968KQY3_9SPIO</name>
<dbReference type="EMBL" id="JAATLJ010000001">
    <property type="protein sequence ID" value="NIZ40168.1"/>
    <property type="molecule type" value="Genomic_DNA"/>
</dbReference>
<organism evidence="2 3">
    <name type="scientific">Entomospira entomophila</name>
    <dbReference type="NCBI Taxonomy" id="2719988"/>
    <lineage>
        <taxon>Bacteria</taxon>
        <taxon>Pseudomonadati</taxon>
        <taxon>Spirochaetota</taxon>
        <taxon>Spirochaetia</taxon>
        <taxon>Spirochaetales</taxon>
        <taxon>Spirochaetaceae</taxon>
        <taxon>Entomospira</taxon>
    </lineage>
</organism>
<evidence type="ECO:0008006" key="4">
    <source>
        <dbReference type="Google" id="ProtNLM"/>
    </source>
</evidence>
<comment type="caution">
    <text evidence="2">The sequence shown here is derived from an EMBL/GenBank/DDBJ whole genome shotgun (WGS) entry which is preliminary data.</text>
</comment>
<dbReference type="Proteomes" id="UP000711995">
    <property type="component" value="Unassembled WGS sequence"/>
</dbReference>
<evidence type="ECO:0000313" key="3">
    <source>
        <dbReference type="Proteomes" id="UP000711995"/>
    </source>
</evidence>
<keyword evidence="3" id="KW-1185">Reference proteome</keyword>
<evidence type="ECO:0000313" key="2">
    <source>
        <dbReference type="EMBL" id="NIZ40168.1"/>
    </source>
</evidence>
<keyword evidence="1" id="KW-0812">Transmembrane</keyword>
<reference evidence="2 3" key="1">
    <citation type="submission" date="2020-03" db="EMBL/GenBank/DDBJ databases">
        <title>Spirochaetal bacteria isolated from arthropods constitute a novel genus Entomospira genus novum within the order Spirochaetales.</title>
        <authorList>
            <person name="Grana-Miraglia L."/>
            <person name="Sikutova S."/>
            <person name="Fingerle V."/>
            <person name="Sing A."/>
            <person name="Castillo-Ramirez S."/>
            <person name="Margos G."/>
            <person name="Rudolf I."/>
        </authorList>
    </citation>
    <scope>NUCLEOTIDE SEQUENCE [LARGE SCALE GENOMIC DNA]</scope>
    <source>
        <strain evidence="2 3">BR193</strain>
    </source>
</reference>
<dbReference type="RefSeq" id="WP_167699776.1">
    <property type="nucleotide sequence ID" value="NZ_CP118174.1"/>
</dbReference>
<proteinExistence type="predicted"/>
<protein>
    <recommendedName>
        <fullName evidence="4">DUF4340 domain-containing protein</fullName>
    </recommendedName>
</protein>